<feature type="domain" description="AAA+ ATPase" evidence="5">
    <location>
        <begin position="246"/>
        <end position="373"/>
    </location>
</feature>
<evidence type="ECO:0000256" key="2">
    <source>
        <dbReference type="ARBA" id="ARBA00022840"/>
    </source>
</evidence>
<dbReference type="InterPro" id="IPR050168">
    <property type="entry name" value="AAA_ATPase_domain"/>
</dbReference>
<keyword evidence="3" id="KW-0175">Coiled coil</keyword>
<dbReference type="PROSITE" id="PS00674">
    <property type="entry name" value="AAA"/>
    <property type="match status" value="1"/>
</dbReference>
<protein>
    <submittedName>
        <fullName evidence="6">AAA+-type ATPase</fullName>
    </submittedName>
</protein>
<dbReference type="Gene3D" id="1.10.8.60">
    <property type="match status" value="2"/>
</dbReference>
<dbReference type="GO" id="GO:0005524">
    <property type="term" value="F:ATP binding"/>
    <property type="evidence" value="ECO:0007669"/>
    <property type="project" value="UniProtKB-KW"/>
</dbReference>
<evidence type="ECO:0000259" key="5">
    <source>
        <dbReference type="SMART" id="SM00382"/>
    </source>
</evidence>
<dbReference type="PANTHER" id="PTHR23077:SF27">
    <property type="entry name" value="ATPASE FAMILY GENE 2 PROTEIN HOMOLOG A"/>
    <property type="match status" value="1"/>
</dbReference>
<keyword evidence="1" id="KW-0547">Nucleotide-binding</keyword>
<dbReference type="Pfam" id="PF00004">
    <property type="entry name" value="AAA"/>
    <property type="match status" value="2"/>
</dbReference>
<dbReference type="GO" id="GO:0016887">
    <property type="term" value="F:ATP hydrolysis activity"/>
    <property type="evidence" value="ECO:0007669"/>
    <property type="project" value="InterPro"/>
</dbReference>
<dbReference type="InterPro" id="IPR027417">
    <property type="entry name" value="P-loop_NTPase"/>
</dbReference>
<dbReference type="Proteomes" id="UP001271007">
    <property type="component" value="Unassembled WGS sequence"/>
</dbReference>
<feature type="domain" description="AAA+ ATPase" evidence="5">
    <location>
        <begin position="532"/>
        <end position="667"/>
    </location>
</feature>
<dbReference type="Pfam" id="PF17862">
    <property type="entry name" value="AAA_lid_3"/>
    <property type="match status" value="1"/>
</dbReference>
<keyword evidence="2" id="KW-0067">ATP-binding</keyword>
<evidence type="ECO:0000256" key="4">
    <source>
        <dbReference type="SAM" id="MobiDB-lite"/>
    </source>
</evidence>
<organism evidence="6 7">
    <name type="scientific">Extremus antarcticus</name>
    <dbReference type="NCBI Taxonomy" id="702011"/>
    <lineage>
        <taxon>Eukaryota</taxon>
        <taxon>Fungi</taxon>
        <taxon>Dikarya</taxon>
        <taxon>Ascomycota</taxon>
        <taxon>Pezizomycotina</taxon>
        <taxon>Dothideomycetes</taxon>
        <taxon>Dothideomycetidae</taxon>
        <taxon>Mycosphaerellales</taxon>
        <taxon>Extremaceae</taxon>
        <taxon>Extremus</taxon>
    </lineage>
</organism>
<comment type="caution">
    <text evidence="6">The sequence shown here is derived from an EMBL/GenBank/DDBJ whole genome shotgun (WGS) entry which is preliminary data.</text>
</comment>
<dbReference type="InterPro" id="IPR003593">
    <property type="entry name" value="AAA+_ATPase"/>
</dbReference>
<evidence type="ECO:0000313" key="6">
    <source>
        <dbReference type="EMBL" id="KAK3050162.1"/>
    </source>
</evidence>
<dbReference type="InterPro" id="IPR041569">
    <property type="entry name" value="AAA_lid_3"/>
</dbReference>
<dbReference type="EMBL" id="JAWDJX010000034">
    <property type="protein sequence ID" value="KAK3050162.1"/>
    <property type="molecule type" value="Genomic_DNA"/>
</dbReference>
<dbReference type="FunFam" id="3.40.50.300:FF:001025">
    <property type="entry name" value="ATPase family, AAA domain-containing 2B"/>
    <property type="match status" value="1"/>
</dbReference>
<feature type="compositionally biased region" description="Polar residues" evidence="4">
    <location>
        <begin position="430"/>
        <end position="441"/>
    </location>
</feature>
<accession>A0AAJ0GCB3</accession>
<gene>
    <name evidence="6" type="primary">AFG2</name>
    <name evidence="6" type="ORF">LTR09_008551</name>
</gene>
<dbReference type="InterPro" id="IPR003960">
    <property type="entry name" value="ATPase_AAA_CS"/>
</dbReference>
<dbReference type="GO" id="GO:0005737">
    <property type="term" value="C:cytoplasm"/>
    <property type="evidence" value="ECO:0007669"/>
    <property type="project" value="TreeGrafter"/>
</dbReference>
<proteinExistence type="predicted"/>
<keyword evidence="7" id="KW-1185">Reference proteome</keyword>
<dbReference type="InterPro" id="IPR003959">
    <property type="entry name" value="ATPase_AAA_core"/>
</dbReference>
<dbReference type="AlphaFoldDB" id="A0AAJ0GCB3"/>
<feature type="region of interest" description="Disordered" evidence="4">
    <location>
        <begin position="422"/>
        <end position="465"/>
    </location>
</feature>
<dbReference type="PANTHER" id="PTHR23077">
    <property type="entry name" value="AAA-FAMILY ATPASE"/>
    <property type="match status" value="1"/>
</dbReference>
<sequence length="758" mass="82423">MAQPAEVTVKPLAGAQNLEGAFRLHLTPDTFEQAGLKLGDLAELNNGDGTTIGVGIAWRAADRARSGNPSGKPVFTSEILRTAYDIPEGQRLTVRKTATQQSRASKVFLRDVTPPENVTRSVDDIENRRWKIKIASLLASLEAFANGVTFDITAKNKAKRRFQVTSISSPNTGCSLYYIDDDTEVVVDESSATTDVTPATASATGRLLTRDHIGGLVDQLRNLNQRMQRVLDDIHKPRVKALGLLINRGILLHGFEGTGRTFVLDQLGQAPFQRVLRLDASYLAGGAAKMQDKIKNLFQEAKANQPSLILADDLQLIVSPSEHAVAAFLAKEMRTIHGQRVLVVATCRTPSELHTKLLDPGCLPVLVELPIPDLSARNKILDIMLRTEETQPGLAAAVSLRTHGFTGKDLKLLADRAKELAHTHPEERITSLTNSVDSNAPSADHQDHSGPNGLHETDDPDDLDGATVLTMESFELALIDIKPTALREIIFEKPKIGWADIGGSDDTKKHFDKALDWPIHHADILKKYNKRPPKGILLYGPPGCSKTLTAQAVASHYGLNFIAVKGGELISMYVGESERKIRELFSKARQAAPCVIFFDEIDSIASERQSDSSKGLNVLTTLLTEMDGFEALSGVLVLAATNKPDLLDAAIMRPGRFGMHVYLGPPNAAARREIFAIGLKGKPVEEGLDIDKLVDISDGYSGAEIAQICENAIDQAIQREVESEARTLCMNDLETAIAKQKRSITADDLASFKAFSAG</sequence>
<evidence type="ECO:0000313" key="7">
    <source>
        <dbReference type="Proteomes" id="UP001271007"/>
    </source>
</evidence>
<dbReference type="SUPFAM" id="SSF52540">
    <property type="entry name" value="P-loop containing nucleoside triphosphate hydrolases"/>
    <property type="match status" value="2"/>
</dbReference>
<reference evidence="6" key="1">
    <citation type="submission" date="2023-04" db="EMBL/GenBank/DDBJ databases">
        <title>Black Yeasts Isolated from many extreme environments.</title>
        <authorList>
            <person name="Coleine C."/>
            <person name="Stajich J.E."/>
            <person name="Selbmann L."/>
        </authorList>
    </citation>
    <scope>NUCLEOTIDE SEQUENCE</scope>
    <source>
        <strain evidence="6">CCFEE 5312</strain>
    </source>
</reference>
<evidence type="ECO:0000256" key="3">
    <source>
        <dbReference type="ARBA" id="ARBA00023054"/>
    </source>
</evidence>
<name>A0AAJ0GCB3_9PEZI</name>
<evidence type="ECO:0000256" key="1">
    <source>
        <dbReference type="ARBA" id="ARBA00022741"/>
    </source>
</evidence>
<dbReference type="Gene3D" id="3.40.50.300">
    <property type="entry name" value="P-loop containing nucleotide triphosphate hydrolases"/>
    <property type="match status" value="2"/>
</dbReference>
<dbReference type="SMART" id="SM00382">
    <property type="entry name" value="AAA"/>
    <property type="match status" value="2"/>
</dbReference>